<dbReference type="AlphaFoldDB" id="A0A1G9DLH5"/>
<keyword evidence="2" id="KW-1185">Reference proteome</keyword>
<dbReference type="InterPro" id="IPR006626">
    <property type="entry name" value="PbH1"/>
</dbReference>
<dbReference type="InterPro" id="IPR011050">
    <property type="entry name" value="Pectin_lyase_fold/virulence"/>
</dbReference>
<reference evidence="1 2" key="1">
    <citation type="submission" date="2016-10" db="EMBL/GenBank/DDBJ databases">
        <authorList>
            <person name="de Groot N.N."/>
        </authorList>
    </citation>
    <scope>NUCLEOTIDE SEQUENCE [LARGE SCALE GENOMIC DNA]</scope>
    <source>
        <strain evidence="1 2">DSM 25186</strain>
    </source>
</reference>
<dbReference type="SUPFAM" id="SSF49299">
    <property type="entry name" value="PKD domain"/>
    <property type="match status" value="1"/>
</dbReference>
<dbReference type="OrthoDB" id="1466733at2"/>
<evidence type="ECO:0000313" key="2">
    <source>
        <dbReference type="Proteomes" id="UP000198510"/>
    </source>
</evidence>
<dbReference type="InterPro" id="IPR012334">
    <property type="entry name" value="Pectin_lyas_fold"/>
</dbReference>
<sequence>MMRQLTLCGLLIGLVLFNACEKKTTEEPKPGRPPVADAGDDFTAPISADIVLDGSGSYDPDTNQLTYQWTVKSSPSGSNPTLSDATKVKAKLVADATGDYTIQLAVSDGVHPEVTDDVVVTVTDVEALLIDQRIESDLVIKDLFSDPNTPDCIVDGDIYVSAALTVEPGVVIQFQPESGFATKETGSLSAVGNATKPIVFKGTSASPGSWSSILFDSNNPANKLEYVTLEYGGFQEYYLGNQEAMVIVGDAARADIKHCTFLNSQNYGLYLYDEAVSVMLEDNQFLGNEGPAAYLHASQMAWMDKASDYAGEGNANGKQFLQVAASNVEKSATWPALNVPFRIAGTAKTTDASVVVTVEAGARIQFEGDDAGIWVDKGALKAVGTAAAPIVFTGAVESPGAWSALYFSTSNANNELSYVTVAYGGSGYYYTGNRESSVTVDKDARLTITNSTIGYSKNYGLYVFEEGELEAFGNNTFEGNEGAPLYLNSNSLGMLDAASDYSGDSAPNGLQFVEADNREDIDKSATWQKLDVPFRMVGTHKINATDVVIEVRPGAILSFADENSGIWVEKGAFKAIGTAQEKIQFVGVSPAKGAWSALYFDTNNTHNELQHIVAEYGGSGYYYTGNKESIITVSGNGRLKLTNSTIRNSRNYGVYVYSGGTLTESGNAFSGNAVNVESK</sequence>
<accession>A0A1G9DLH5</accession>
<dbReference type="Gene3D" id="2.60.40.10">
    <property type="entry name" value="Immunoglobulins"/>
    <property type="match status" value="1"/>
</dbReference>
<gene>
    <name evidence="1" type="ORF">SAMN05421823_103171</name>
</gene>
<dbReference type="Proteomes" id="UP000198510">
    <property type="component" value="Unassembled WGS sequence"/>
</dbReference>
<dbReference type="Pfam" id="PF22352">
    <property type="entry name" value="K319L-like_PKD"/>
    <property type="match status" value="1"/>
</dbReference>
<dbReference type="EMBL" id="FNFO01000003">
    <property type="protein sequence ID" value="SDK64729.1"/>
    <property type="molecule type" value="Genomic_DNA"/>
</dbReference>
<protein>
    <submittedName>
        <fullName evidence="1">REJ domain-containing protein</fullName>
    </submittedName>
</protein>
<dbReference type="SMART" id="SM00710">
    <property type="entry name" value="PbH1"/>
    <property type="match status" value="5"/>
</dbReference>
<organism evidence="1 2">
    <name type="scientific">Catalinimonas alkaloidigena</name>
    <dbReference type="NCBI Taxonomy" id="1075417"/>
    <lineage>
        <taxon>Bacteria</taxon>
        <taxon>Pseudomonadati</taxon>
        <taxon>Bacteroidota</taxon>
        <taxon>Cytophagia</taxon>
        <taxon>Cytophagales</taxon>
        <taxon>Catalimonadaceae</taxon>
        <taxon>Catalinimonas</taxon>
    </lineage>
</organism>
<dbReference type="Gene3D" id="2.160.20.10">
    <property type="entry name" value="Single-stranded right-handed beta-helix, Pectin lyase-like"/>
    <property type="match status" value="1"/>
</dbReference>
<evidence type="ECO:0000313" key="1">
    <source>
        <dbReference type="EMBL" id="SDK64729.1"/>
    </source>
</evidence>
<dbReference type="RefSeq" id="WP_143017181.1">
    <property type="nucleotide sequence ID" value="NZ_FNFO01000003.1"/>
</dbReference>
<name>A0A1G9DLH5_9BACT</name>
<dbReference type="SUPFAM" id="SSF51126">
    <property type="entry name" value="Pectin lyase-like"/>
    <property type="match status" value="2"/>
</dbReference>
<dbReference type="InterPro" id="IPR013783">
    <property type="entry name" value="Ig-like_fold"/>
</dbReference>
<proteinExistence type="predicted"/>
<dbReference type="STRING" id="1075417.SAMN05421823_103171"/>
<dbReference type="InterPro" id="IPR035986">
    <property type="entry name" value="PKD_dom_sf"/>
</dbReference>